<evidence type="ECO:0000313" key="1">
    <source>
        <dbReference type="EMBL" id="MCQ4164996.1"/>
    </source>
</evidence>
<accession>A0ABT1QRV3</accession>
<protein>
    <recommendedName>
        <fullName evidence="3">Transposase</fullName>
    </recommendedName>
</protein>
<keyword evidence="2" id="KW-1185">Reference proteome</keyword>
<organism evidence="1 2">
    <name type="scientific">Tahibacter harae</name>
    <dbReference type="NCBI Taxonomy" id="2963937"/>
    <lineage>
        <taxon>Bacteria</taxon>
        <taxon>Pseudomonadati</taxon>
        <taxon>Pseudomonadota</taxon>
        <taxon>Gammaproteobacteria</taxon>
        <taxon>Lysobacterales</taxon>
        <taxon>Rhodanobacteraceae</taxon>
        <taxon>Tahibacter</taxon>
    </lineage>
</organism>
<dbReference type="EMBL" id="JANFQO010000007">
    <property type="protein sequence ID" value="MCQ4164996.1"/>
    <property type="molecule type" value="Genomic_DNA"/>
</dbReference>
<proteinExistence type="predicted"/>
<comment type="caution">
    <text evidence="1">The sequence shown here is derived from an EMBL/GenBank/DDBJ whole genome shotgun (WGS) entry which is preliminary data.</text>
</comment>
<name>A0ABT1QRV3_9GAMM</name>
<dbReference type="Proteomes" id="UP001165498">
    <property type="component" value="Unassembled WGS sequence"/>
</dbReference>
<reference evidence="1" key="1">
    <citation type="submission" date="2022-07" db="EMBL/GenBank/DDBJ databases">
        <title>Tahibacter sp., a new gammaproteobacterium isolated from the silt sample collected at pig farm.</title>
        <authorList>
            <person name="Chen H."/>
        </authorList>
    </citation>
    <scope>NUCLEOTIDE SEQUENCE</scope>
    <source>
        <strain evidence="1">P2K</strain>
    </source>
</reference>
<sequence>MSDRDSKYPLLAEGGMPYRVIPQGDPLEAFFDLMEVVEMLCPQWPPREPLRGTDFRL</sequence>
<dbReference type="RefSeq" id="WP_255914039.1">
    <property type="nucleotide sequence ID" value="NZ_JANFQO010000007.1"/>
</dbReference>
<gene>
    <name evidence="1" type="ORF">NM961_09770</name>
</gene>
<evidence type="ECO:0000313" key="2">
    <source>
        <dbReference type="Proteomes" id="UP001165498"/>
    </source>
</evidence>
<evidence type="ECO:0008006" key="3">
    <source>
        <dbReference type="Google" id="ProtNLM"/>
    </source>
</evidence>